<name>A0A1A3CFG2_MYCAS</name>
<dbReference type="Proteomes" id="UP000093795">
    <property type="component" value="Unassembled WGS sequence"/>
</dbReference>
<evidence type="ECO:0000313" key="2">
    <source>
        <dbReference type="EMBL" id="OBI84586.1"/>
    </source>
</evidence>
<protein>
    <submittedName>
        <fullName evidence="2">Uncharacterized protein</fullName>
    </submittedName>
</protein>
<dbReference type="STRING" id="1790.A5645_19380"/>
<dbReference type="AlphaFoldDB" id="A0A1A3CFG2"/>
<proteinExistence type="predicted"/>
<keyword evidence="1" id="KW-0732">Signal</keyword>
<feature type="signal peptide" evidence="1">
    <location>
        <begin position="1"/>
        <end position="31"/>
    </location>
</feature>
<sequence length="211" mass="22368">MRGCFMRSMLVWPLVCIGVNFGVTSAPPATADTGDCRPAALFISTDGSPLFDLQASTTIALNGASVTGSTPLDGVYWSGESADVGRARRFQLCVVDEPTLHTVAEALCRQFNQQAVLTFDYLPEDTAHANANANAIAIAVPDVDFARFVAAFVADPAAHRRLQGGSVTTADHTLILIAGKDDLDTARRLVHASGGDWARATITYGDRELVS</sequence>
<feature type="chain" id="PRO_5008320813" evidence="1">
    <location>
        <begin position="32"/>
        <end position="211"/>
    </location>
</feature>
<dbReference type="EMBL" id="LZKQ01000134">
    <property type="protein sequence ID" value="OBI84586.1"/>
    <property type="molecule type" value="Genomic_DNA"/>
</dbReference>
<gene>
    <name evidence="2" type="ORF">A9X01_19320</name>
</gene>
<evidence type="ECO:0000256" key="1">
    <source>
        <dbReference type="SAM" id="SignalP"/>
    </source>
</evidence>
<accession>A0A1A3CFG2</accession>
<comment type="caution">
    <text evidence="2">The sequence shown here is derived from an EMBL/GenBank/DDBJ whole genome shotgun (WGS) entry which is preliminary data.</text>
</comment>
<reference evidence="2 3" key="1">
    <citation type="submission" date="2016-06" db="EMBL/GenBank/DDBJ databases">
        <authorList>
            <person name="Kjaerup R.B."/>
            <person name="Dalgaard T.S."/>
            <person name="Juul-Madsen H.R."/>
        </authorList>
    </citation>
    <scope>NUCLEOTIDE SEQUENCE [LARGE SCALE GENOMIC DNA]</scope>
    <source>
        <strain evidence="2 3">1081914.2</strain>
    </source>
</reference>
<evidence type="ECO:0000313" key="3">
    <source>
        <dbReference type="Proteomes" id="UP000093795"/>
    </source>
</evidence>
<organism evidence="2 3">
    <name type="scientific">Mycobacterium asiaticum</name>
    <dbReference type="NCBI Taxonomy" id="1790"/>
    <lineage>
        <taxon>Bacteria</taxon>
        <taxon>Bacillati</taxon>
        <taxon>Actinomycetota</taxon>
        <taxon>Actinomycetes</taxon>
        <taxon>Mycobacteriales</taxon>
        <taxon>Mycobacteriaceae</taxon>
        <taxon>Mycobacterium</taxon>
    </lineage>
</organism>